<dbReference type="EMBL" id="GEDC01029629">
    <property type="protein sequence ID" value="JAS07669.1"/>
    <property type="molecule type" value="Transcribed_RNA"/>
</dbReference>
<dbReference type="CDD" id="cd04301">
    <property type="entry name" value="NAT_SF"/>
    <property type="match status" value="1"/>
</dbReference>
<dbReference type="InterPro" id="IPR016181">
    <property type="entry name" value="Acyl_CoA_acyltransferase"/>
</dbReference>
<accession>A0A1B6E1D1</accession>
<dbReference type="AlphaFoldDB" id="A0A1B6E1D1"/>
<dbReference type="SUPFAM" id="SSF55729">
    <property type="entry name" value="Acyl-CoA N-acyltransferases (Nat)"/>
    <property type="match status" value="1"/>
</dbReference>
<protein>
    <recommendedName>
        <fullName evidence="3">N-acetyltransferase domain-containing protein</fullName>
    </recommendedName>
</protein>
<evidence type="ECO:0000313" key="2">
    <source>
        <dbReference type="EMBL" id="JAS31697.1"/>
    </source>
</evidence>
<dbReference type="PANTHER" id="PTHR20905:SF28">
    <property type="entry name" value="GH28833P-RELATED"/>
    <property type="match status" value="1"/>
</dbReference>
<dbReference type="GO" id="GO:0008080">
    <property type="term" value="F:N-acetyltransferase activity"/>
    <property type="evidence" value="ECO:0007669"/>
    <property type="project" value="TreeGrafter"/>
</dbReference>
<proteinExistence type="predicted"/>
<gene>
    <name evidence="2" type="ORF">g.23216</name>
    <name evidence="1" type="ORF">g.23221</name>
</gene>
<dbReference type="PANTHER" id="PTHR20905">
    <property type="entry name" value="N-ACETYLTRANSFERASE-RELATED"/>
    <property type="match status" value="1"/>
</dbReference>
<dbReference type="Gene3D" id="3.40.630.30">
    <property type="match status" value="1"/>
</dbReference>
<dbReference type="EMBL" id="GEDC01005601">
    <property type="protein sequence ID" value="JAS31697.1"/>
    <property type="molecule type" value="Transcribed_RNA"/>
</dbReference>
<sequence length="244" mass="27647">MYVNHDLDMKKWGETADTKIEFYTMSKEEAEESLQVIREAFFPFENVSVGCEVKSNPAACKELELLCLEAANDGVSILAREKGSHKIVGVSYNKIQTITKPGEKSYFEKFRDEKCKEQNSICLMNDMIKVDSAVDAYGAYDANCSMEIMFLATLPDYRRRGIATDLVKYSVELGSSLIKTDNTNVPQIVTSLFTSIGTYKIGKKLAFDELHFCKWNEFEFQGVSYDKKIDSSIHPGITLMVKRL</sequence>
<name>A0A1B6E1D1_9HEMI</name>
<reference evidence="2" key="1">
    <citation type="submission" date="2015-12" db="EMBL/GenBank/DDBJ databases">
        <title>De novo transcriptome assembly of four potential Pierce s Disease insect vectors from Arizona vineyards.</title>
        <authorList>
            <person name="Tassone E.E."/>
        </authorList>
    </citation>
    <scope>NUCLEOTIDE SEQUENCE</scope>
</reference>
<evidence type="ECO:0008006" key="3">
    <source>
        <dbReference type="Google" id="ProtNLM"/>
    </source>
</evidence>
<organism evidence="2">
    <name type="scientific">Clastoptera arizonana</name>
    <name type="common">Arizona spittle bug</name>
    <dbReference type="NCBI Taxonomy" id="38151"/>
    <lineage>
        <taxon>Eukaryota</taxon>
        <taxon>Metazoa</taxon>
        <taxon>Ecdysozoa</taxon>
        <taxon>Arthropoda</taxon>
        <taxon>Hexapoda</taxon>
        <taxon>Insecta</taxon>
        <taxon>Pterygota</taxon>
        <taxon>Neoptera</taxon>
        <taxon>Paraneoptera</taxon>
        <taxon>Hemiptera</taxon>
        <taxon>Auchenorrhyncha</taxon>
        <taxon>Cercopoidea</taxon>
        <taxon>Clastopteridae</taxon>
        <taxon>Clastoptera</taxon>
    </lineage>
</organism>
<evidence type="ECO:0000313" key="1">
    <source>
        <dbReference type="EMBL" id="JAS07669.1"/>
    </source>
</evidence>